<keyword evidence="3" id="KW-1003">Cell membrane</keyword>
<dbReference type="PROSITE" id="PS00211">
    <property type="entry name" value="ABC_TRANSPORTER_1"/>
    <property type="match status" value="1"/>
</dbReference>
<dbReference type="InterPro" id="IPR050166">
    <property type="entry name" value="ABC_transporter_ATP-bind"/>
</dbReference>
<dbReference type="SMART" id="SM00382">
    <property type="entry name" value="AAA"/>
    <property type="match status" value="1"/>
</dbReference>
<sequence>MSVLAVKAVSVTYPAADGDVRALDRVTLAIEPGEFVVALGRSGCGKTTLLNLMAGFLAPEAGTVTLGGVRVTGPGVERGVVFQDDALFPWLDVLGNVGFALRLRGIAPAERDDRARRILRLVGLEGFERQKLWELSGGMKQRVGLARALAADPEVLLLDEPLGALDALTRERMQELLLDLWHRTGKSLFLITHSIEEALFLATRLVVMSPRPGRIVEELRLDFGRRYCTGEPARRIKSDPGFIALRERVMDLIFEREAA</sequence>
<evidence type="ECO:0000313" key="10">
    <source>
        <dbReference type="EMBL" id="KGM30786.1"/>
    </source>
</evidence>
<dbReference type="CDD" id="cd03293">
    <property type="entry name" value="ABC_NrtD_SsuB_transporters"/>
    <property type="match status" value="1"/>
</dbReference>
<dbReference type="PANTHER" id="PTHR42788">
    <property type="entry name" value="TAURINE IMPORT ATP-BINDING PROTEIN-RELATED"/>
    <property type="match status" value="1"/>
</dbReference>
<dbReference type="EMBL" id="JANX01000695">
    <property type="protein sequence ID" value="KGM30786.1"/>
    <property type="molecule type" value="Genomic_DNA"/>
</dbReference>
<dbReference type="InterPro" id="IPR027417">
    <property type="entry name" value="P-loop_NTPase"/>
</dbReference>
<evidence type="ECO:0000256" key="3">
    <source>
        <dbReference type="ARBA" id="ARBA00022475"/>
    </source>
</evidence>
<evidence type="ECO:0000313" key="11">
    <source>
        <dbReference type="Proteomes" id="UP000029995"/>
    </source>
</evidence>
<comment type="caution">
    <text evidence="10">The sequence shown here is derived from an EMBL/GenBank/DDBJ whole genome shotgun (WGS) entry which is preliminary data.</text>
</comment>
<dbReference type="Pfam" id="PF00005">
    <property type="entry name" value="ABC_tran"/>
    <property type="match status" value="1"/>
</dbReference>
<dbReference type="RefSeq" id="WP_034847543.1">
    <property type="nucleotide sequence ID" value="NZ_JANX01000695.1"/>
</dbReference>
<dbReference type="InterPro" id="IPR017871">
    <property type="entry name" value="ABC_transporter-like_CS"/>
</dbReference>
<evidence type="ECO:0000256" key="5">
    <source>
        <dbReference type="ARBA" id="ARBA00022741"/>
    </source>
</evidence>
<dbReference type="AlphaFoldDB" id="A0A0A0CWJ5"/>
<dbReference type="InterPro" id="IPR003593">
    <property type="entry name" value="AAA+_ATPase"/>
</dbReference>
<dbReference type="NCBIfam" id="NF008421">
    <property type="entry name" value="PRK11248.1"/>
    <property type="match status" value="1"/>
</dbReference>
<evidence type="ECO:0000256" key="8">
    <source>
        <dbReference type="ARBA" id="ARBA00023136"/>
    </source>
</evidence>
<comment type="similarity">
    <text evidence="1">Belongs to the ABC transporter superfamily.</text>
</comment>
<evidence type="ECO:0000256" key="1">
    <source>
        <dbReference type="ARBA" id="ARBA00005417"/>
    </source>
</evidence>
<protein>
    <recommendedName>
        <fullName evidence="9">ABC transporter domain-containing protein</fullName>
    </recommendedName>
</protein>
<name>A0A0A0CWJ5_9PROT</name>
<keyword evidence="6" id="KW-0067">ATP-binding</keyword>
<dbReference type="InterPro" id="IPR003439">
    <property type="entry name" value="ABC_transporter-like_ATP-bd"/>
</dbReference>
<dbReference type="OrthoDB" id="8016555at2"/>
<evidence type="ECO:0000256" key="4">
    <source>
        <dbReference type="ARBA" id="ARBA00022519"/>
    </source>
</evidence>
<evidence type="ECO:0000256" key="7">
    <source>
        <dbReference type="ARBA" id="ARBA00022967"/>
    </source>
</evidence>
<feature type="domain" description="ABC transporter" evidence="9">
    <location>
        <begin position="6"/>
        <end position="235"/>
    </location>
</feature>
<dbReference type="GO" id="GO:0005524">
    <property type="term" value="F:ATP binding"/>
    <property type="evidence" value="ECO:0007669"/>
    <property type="project" value="UniProtKB-KW"/>
</dbReference>
<organism evidence="10 11">
    <name type="scientific">Inquilinus limosus MP06</name>
    <dbReference type="NCBI Taxonomy" id="1398085"/>
    <lineage>
        <taxon>Bacteria</taxon>
        <taxon>Pseudomonadati</taxon>
        <taxon>Pseudomonadota</taxon>
        <taxon>Alphaproteobacteria</taxon>
        <taxon>Rhodospirillales</taxon>
        <taxon>Rhodospirillaceae</taxon>
        <taxon>Inquilinus</taxon>
    </lineage>
</organism>
<proteinExistence type="inferred from homology"/>
<reference evidence="10 11" key="1">
    <citation type="submission" date="2014-01" db="EMBL/GenBank/DDBJ databases">
        <title>Genome sequence determination for a cystic fibrosis isolate, Inquilinus limosus.</title>
        <authorList>
            <person name="Pino M."/>
            <person name="Di Conza J."/>
            <person name="Gutkind G."/>
        </authorList>
    </citation>
    <scope>NUCLEOTIDE SEQUENCE [LARGE SCALE GENOMIC DNA]</scope>
    <source>
        <strain evidence="10 11">MP06</strain>
    </source>
</reference>
<keyword evidence="7" id="KW-1278">Translocase</keyword>
<dbReference type="GO" id="GO:0016887">
    <property type="term" value="F:ATP hydrolysis activity"/>
    <property type="evidence" value="ECO:0007669"/>
    <property type="project" value="InterPro"/>
</dbReference>
<keyword evidence="2" id="KW-0813">Transport</keyword>
<accession>A0A0A0CWJ5</accession>
<keyword evidence="5" id="KW-0547">Nucleotide-binding</keyword>
<evidence type="ECO:0000256" key="2">
    <source>
        <dbReference type="ARBA" id="ARBA00022448"/>
    </source>
</evidence>
<dbReference type="Proteomes" id="UP000029995">
    <property type="component" value="Unassembled WGS sequence"/>
</dbReference>
<dbReference type="Gene3D" id="3.40.50.300">
    <property type="entry name" value="P-loop containing nucleotide triphosphate hydrolases"/>
    <property type="match status" value="1"/>
</dbReference>
<dbReference type="PANTHER" id="PTHR42788:SF18">
    <property type="entry name" value="TAURINE IMPORT ATP-BINDING PROTEIN TAUB"/>
    <property type="match status" value="1"/>
</dbReference>
<dbReference type="SUPFAM" id="SSF52540">
    <property type="entry name" value="P-loop containing nucleoside triphosphate hydrolases"/>
    <property type="match status" value="1"/>
</dbReference>
<evidence type="ECO:0000259" key="9">
    <source>
        <dbReference type="PROSITE" id="PS50893"/>
    </source>
</evidence>
<keyword evidence="4" id="KW-0997">Cell inner membrane</keyword>
<gene>
    <name evidence="10" type="ORF">P409_30975</name>
</gene>
<dbReference type="PROSITE" id="PS50893">
    <property type="entry name" value="ABC_TRANSPORTER_2"/>
    <property type="match status" value="1"/>
</dbReference>
<evidence type="ECO:0000256" key="6">
    <source>
        <dbReference type="ARBA" id="ARBA00022840"/>
    </source>
</evidence>
<keyword evidence="8" id="KW-0472">Membrane</keyword>